<evidence type="ECO:0000256" key="2">
    <source>
        <dbReference type="ARBA" id="ARBA00022840"/>
    </source>
</evidence>
<proteinExistence type="predicted"/>
<feature type="domain" description="RecA family profile 2" evidence="5">
    <location>
        <begin position="226"/>
        <end position="285"/>
    </location>
</feature>
<reference evidence="6" key="1">
    <citation type="submission" date="2013-08" db="EMBL/GenBank/DDBJ databases">
        <authorList>
            <person name="Mendez C."/>
            <person name="Richter M."/>
            <person name="Ferrer M."/>
            <person name="Sanchez J."/>
        </authorList>
    </citation>
    <scope>NUCLEOTIDE SEQUENCE</scope>
</reference>
<dbReference type="GO" id="GO:0005524">
    <property type="term" value="F:ATP binding"/>
    <property type="evidence" value="ECO:0007669"/>
    <property type="project" value="UniProtKB-KW"/>
</dbReference>
<dbReference type="EMBL" id="AUZY01012958">
    <property type="protein sequence ID" value="EQD27112.1"/>
    <property type="molecule type" value="Genomic_DNA"/>
</dbReference>
<dbReference type="PANTHER" id="PTHR22942:SF30">
    <property type="entry name" value="MEIOTIC RECOMBINATION PROTEIN DMC1_LIM15 HOMOLOG"/>
    <property type="match status" value="1"/>
</dbReference>
<dbReference type="Gene3D" id="1.10.150.20">
    <property type="entry name" value="5' to 3' exonuclease, C-terminal subdomain"/>
    <property type="match status" value="1"/>
</dbReference>
<organism evidence="6">
    <name type="scientific">mine drainage metagenome</name>
    <dbReference type="NCBI Taxonomy" id="410659"/>
    <lineage>
        <taxon>unclassified sequences</taxon>
        <taxon>metagenomes</taxon>
        <taxon>ecological metagenomes</taxon>
    </lineage>
</organism>
<keyword evidence="3" id="KW-0238">DNA-binding</keyword>
<name>T0Y5H0_9ZZZZ</name>
<dbReference type="InterPro" id="IPR013632">
    <property type="entry name" value="Rad51_C"/>
</dbReference>
<evidence type="ECO:0000256" key="1">
    <source>
        <dbReference type="ARBA" id="ARBA00022741"/>
    </source>
</evidence>
<evidence type="ECO:0000256" key="3">
    <source>
        <dbReference type="ARBA" id="ARBA00023125"/>
    </source>
</evidence>
<dbReference type="NCBIfam" id="TIGR02236">
    <property type="entry name" value="recomb_radA"/>
    <property type="match status" value="1"/>
</dbReference>
<dbReference type="PIRSF" id="PIRSF005856">
    <property type="entry name" value="Rad51"/>
    <property type="match status" value="1"/>
</dbReference>
<dbReference type="GO" id="GO:0006310">
    <property type="term" value="P:DNA recombination"/>
    <property type="evidence" value="ECO:0007669"/>
    <property type="project" value="InterPro"/>
</dbReference>
<accession>T0Y5H0</accession>
<protein>
    <submittedName>
        <fullName evidence="6">DNA repair and recombination protein RadA</fullName>
    </submittedName>
</protein>
<dbReference type="Gene3D" id="3.40.50.300">
    <property type="entry name" value="P-loop containing nucleotide triphosphate hydrolases"/>
    <property type="match status" value="1"/>
</dbReference>
<dbReference type="NCBIfam" id="NF003301">
    <property type="entry name" value="PRK04301.1"/>
    <property type="match status" value="1"/>
</dbReference>
<dbReference type="PROSITE" id="PS50162">
    <property type="entry name" value="RECA_2"/>
    <property type="match status" value="1"/>
</dbReference>
<dbReference type="SUPFAM" id="SSF52540">
    <property type="entry name" value="P-loop containing nucleoside triphosphate hydrolases"/>
    <property type="match status" value="1"/>
</dbReference>
<dbReference type="Pfam" id="PF08423">
    <property type="entry name" value="Rad51"/>
    <property type="match status" value="1"/>
</dbReference>
<evidence type="ECO:0000259" key="4">
    <source>
        <dbReference type="PROSITE" id="PS50162"/>
    </source>
</evidence>
<dbReference type="GO" id="GO:0003684">
    <property type="term" value="F:damaged DNA binding"/>
    <property type="evidence" value="ECO:0007669"/>
    <property type="project" value="InterPro"/>
</dbReference>
<dbReference type="InterPro" id="IPR016467">
    <property type="entry name" value="DNA_recomb/repair_RecA-like"/>
</dbReference>
<dbReference type="InterPro" id="IPR027417">
    <property type="entry name" value="P-loop_NTPase"/>
</dbReference>
<sequence length="285" mass="31114">MELAVASPGDIAEAADIGLTIAQKIIGEARRKADVGGFELGTQVLERRKKLGRITLNAKALDELLGGGVETQAITEFAGEFGTGKTQIAHQIAVDVQLPVAQGGLLGETVYIDTESTFRPERIIDMSKAVGLDPQEALTKIHVARAFNSSHQMLLVQKAQELARQRPVRLLVVDSLTAHFRSEYAGRGELAPRQQLLNKHLHELLRFADTYNAAVVVTNQVMARPDILFGDPTRPIGGNIVAHASTYRLYLRKSKPPKRIARLIDSPNLPEGEAVYSLTSEGIRE</sequence>
<dbReference type="PANTHER" id="PTHR22942">
    <property type="entry name" value="RECA/RAD51/RADA DNA STRAND-PAIRING FAMILY MEMBER"/>
    <property type="match status" value="1"/>
</dbReference>
<keyword evidence="2" id="KW-0067">ATP-binding</keyword>
<dbReference type="FunFam" id="3.40.50.300:FF:002052">
    <property type="entry name" value="DNA repair protein RAD51 homolog"/>
    <property type="match status" value="1"/>
</dbReference>
<dbReference type="InterPro" id="IPR011938">
    <property type="entry name" value="DNA_recomb/repair_RadA"/>
</dbReference>
<dbReference type="SMART" id="SM00382">
    <property type="entry name" value="AAA"/>
    <property type="match status" value="1"/>
</dbReference>
<dbReference type="InterPro" id="IPR003593">
    <property type="entry name" value="AAA+_ATPase"/>
</dbReference>
<dbReference type="PROSITE" id="PS50163">
    <property type="entry name" value="RECA_3"/>
    <property type="match status" value="1"/>
</dbReference>
<dbReference type="InterPro" id="IPR020588">
    <property type="entry name" value="RecA_ATP-bd"/>
</dbReference>
<evidence type="ECO:0000313" key="6">
    <source>
        <dbReference type="EMBL" id="EQD27112.1"/>
    </source>
</evidence>
<dbReference type="InterPro" id="IPR020587">
    <property type="entry name" value="RecA_monomer-monomer_interface"/>
</dbReference>
<dbReference type="GO" id="GO:0140664">
    <property type="term" value="F:ATP-dependent DNA damage sensor activity"/>
    <property type="evidence" value="ECO:0007669"/>
    <property type="project" value="InterPro"/>
</dbReference>
<comment type="caution">
    <text evidence="6">The sequence shown here is derived from an EMBL/GenBank/DDBJ whole genome shotgun (WGS) entry which is preliminary data.</text>
</comment>
<reference evidence="6" key="2">
    <citation type="journal article" date="2014" name="ISME J.">
        <title>Microbial stratification in low pH oxic and suboxic macroscopic growths along an acid mine drainage.</title>
        <authorList>
            <person name="Mendez-Garcia C."/>
            <person name="Mesa V."/>
            <person name="Sprenger R.R."/>
            <person name="Richter M."/>
            <person name="Diez M.S."/>
            <person name="Solano J."/>
            <person name="Bargiela R."/>
            <person name="Golyshina O.V."/>
            <person name="Manteca A."/>
            <person name="Ramos J.L."/>
            <person name="Gallego J.R."/>
            <person name="Llorente I."/>
            <person name="Martins Dos Santos V.A."/>
            <person name="Jensen O.N."/>
            <person name="Pelaez A.I."/>
            <person name="Sanchez J."/>
            <person name="Ferrer M."/>
        </authorList>
    </citation>
    <scope>NUCLEOTIDE SEQUENCE</scope>
</reference>
<evidence type="ECO:0000259" key="5">
    <source>
        <dbReference type="PROSITE" id="PS50163"/>
    </source>
</evidence>
<dbReference type="AlphaFoldDB" id="T0Y5H0"/>
<keyword evidence="1" id="KW-0547">Nucleotide-binding</keyword>
<dbReference type="GO" id="GO:0006281">
    <property type="term" value="P:DNA repair"/>
    <property type="evidence" value="ECO:0007669"/>
    <property type="project" value="InterPro"/>
</dbReference>
<dbReference type="CDD" id="cd19515">
    <property type="entry name" value="archRadA"/>
    <property type="match status" value="1"/>
</dbReference>
<feature type="domain" description="RecA family profile 1" evidence="4">
    <location>
        <begin position="50"/>
        <end position="221"/>
    </location>
</feature>
<gene>
    <name evidence="6" type="ORF">B1B_19290</name>
</gene>